<evidence type="ECO:0000256" key="5">
    <source>
        <dbReference type="ARBA" id="ARBA00023242"/>
    </source>
</evidence>
<evidence type="ECO:0000313" key="8">
    <source>
        <dbReference type="EMBL" id="RUS30894.1"/>
    </source>
</evidence>
<evidence type="ECO:0000313" key="9">
    <source>
        <dbReference type="Proteomes" id="UP000274822"/>
    </source>
</evidence>
<keyword evidence="4 6" id="KW-0804">Transcription</keyword>
<name>A0A433QM94_9FUNG</name>
<evidence type="ECO:0000256" key="2">
    <source>
        <dbReference type="ARBA" id="ARBA00011038"/>
    </source>
</evidence>
<evidence type="ECO:0000256" key="3">
    <source>
        <dbReference type="ARBA" id="ARBA00022478"/>
    </source>
</evidence>
<dbReference type="GO" id="GO:0005666">
    <property type="term" value="C:RNA polymerase III complex"/>
    <property type="evidence" value="ECO:0007669"/>
    <property type="project" value="UniProtKB-UniRule"/>
</dbReference>
<dbReference type="FunFam" id="1.10.10.10:FF:000116">
    <property type="entry name" value="DNA-directed RNA polymerase III subunit RPC6"/>
    <property type="match status" value="1"/>
</dbReference>
<dbReference type="GO" id="GO:0005737">
    <property type="term" value="C:cytoplasm"/>
    <property type="evidence" value="ECO:0007669"/>
    <property type="project" value="UniProtKB-ARBA"/>
</dbReference>
<dbReference type="EMBL" id="RBNJ01003460">
    <property type="protein sequence ID" value="RUS30894.1"/>
    <property type="molecule type" value="Genomic_DNA"/>
</dbReference>
<dbReference type="InterPro" id="IPR036388">
    <property type="entry name" value="WH-like_DNA-bd_sf"/>
</dbReference>
<comment type="function">
    <text evidence="6">DNA-dependent RNA polymerase catalyzes the transcription of DNA into RNA using the four ribonucleoside triphosphates as substrates. Specific peripheric component of RNA polymerase III which synthesizes small RNAs, such as 5S rRNA and tRNAs.</text>
</comment>
<organism evidence="8 9">
    <name type="scientific">Jimgerdemannia flammicorona</name>
    <dbReference type="NCBI Taxonomy" id="994334"/>
    <lineage>
        <taxon>Eukaryota</taxon>
        <taxon>Fungi</taxon>
        <taxon>Fungi incertae sedis</taxon>
        <taxon>Mucoromycota</taxon>
        <taxon>Mucoromycotina</taxon>
        <taxon>Endogonomycetes</taxon>
        <taxon>Endogonales</taxon>
        <taxon>Endogonaceae</taxon>
        <taxon>Jimgerdemannia</taxon>
    </lineage>
</organism>
<proteinExistence type="inferred from homology"/>
<gene>
    <name evidence="8" type="ORF">BC938DRAFT_478799</name>
</gene>
<comment type="caution">
    <text evidence="8">The sequence shown here is derived from an EMBL/GenBank/DDBJ whole genome shotgun (WGS) entry which is preliminary data.</text>
</comment>
<keyword evidence="5 6" id="KW-0539">Nucleus</keyword>
<dbReference type="GO" id="GO:0005654">
    <property type="term" value="C:nucleoplasm"/>
    <property type="evidence" value="ECO:0007669"/>
    <property type="project" value="UniProtKB-ARBA"/>
</dbReference>
<comment type="subcellular location">
    <subcellularLocation>
        <location evidence="1 6">Nucleus</location>
    </subcellularLocation>
</comment>
<evidence type="ECO:0000256" key="1">
    <source>
        <dbReference type="ARBA" id="ARBA00004123"/>
    </source>
</evidence>
<accession>A0A433QM94</accession>
<evidence type="ECO:0000256" key="7">
    <source>
        <dbReference type="SAM" id="MobiDB-lite"/>
    </source>
</evidence>
<comment type="similarity">
    <text evidence="2 6">Belongs to the eukaryotic RPC34/RPC39 RNA polymerase subunit family.</text>
</comment>
<dbReference type="AlphaFoldDB" id="A0A433QM94"/>
<reference evidence="8 9" key="1">
    <citation type="journal article" date="2018" name="New Phytol.">
        <title>Phylogenomics of Endogonaceae and evolution of mycorrhizas within Mucoromycota.</title>
        <authorList>
            <person name="Chang Y."/>
            <person name="Desiro A."/>
            <person name="Na H."/>
            <person name="Sandor L."/>
            <person name="Lipzen A."/>
            <person name="Clum A."/>
            <person name="Barry K."/>
            <person name="Grigoriev I.V."/>
            <person name="Martin F.M."/>
            <person name="Stajich J.E."/>
            <person name="Smith M.E."/>
            <person name="Bonito G."/>
            <person name="Spatafora J.W."/>
        </authorList>
    </citation>
    <scope>NUCLEOTIDE SEQUENCE [LARGE SCALE GENOMIC DNA]</scope>
    <source>
        <strain evidence="8 9">AD002</strain>
    </source>
</reference>
<evidence type="ECO:0000256" key="4">
    <source>
        <dbReference type="ARBA" id="ARBA00023163"/>
    </source>
</evidence>
<dbReference type="SUPFAM" id="SSF46785">
    <property type="entry name" value="Winged helix' DNA-binding domain"/>
    <property type="match status" value="1"/>
</dbReference>
<dbReference type="InterPro" id="IPR036390">
    <property type="entry name" value="WH_DNA-bd_sf"/>
</dbReference>
<dbReference type="InterPro" id="IPR016049">
    <property type="entry name" value="RNA_pol_Rpc34-like"/>
</dbReference>
<dbReference type="PIRSF" id="PIRSF028763">
    <property type="entry name" value="RNA_pol_Rpc34"/>
    <property type="match status" value="1"/>
</dbReference>
<feature type="compositionally biased region" description="Low complexity" evidence="7">
    <location>
        <begin position="14"/>
        <end position="27"/>
    </location>
</feature>
<sequence length="345" mass="38858">MASKSDSQDDLDDPSSSSARPSKKSSLVVPPNLSDQEALFYKTAAKFTLGIREGQLESEIPEIPVVKIVEIINSLSKKGFLEILFIGNTKAFRIVKYEEAGKIASMEMETMMVYKQIKAAGNEGIWTKVLKHKTNLHQQVITRCLKALELKQMIKAIKNVKYPTRKMYMLYELSPSVEVTGGAWYTDQELDTEFIENVAKACYKFIYSRSFPRGQPDAVFAASYSGLPTATQIRRFILDSKISSIDLSLDDIIALLDVLIYDGKIEKRMPVFGGATGADPDWSDDEAVGDAEWRYKANRERKAGREESEPWTEVPCGRCPVFKFCTADGPINPSSCVYYQKWLEF</sequence>
<keyword evidence="9" id="KW-1185">Reference proteome</keyword>
<keyword evidence="3 6" id="KW-0240">DNA-directed RNA polymerase</keyword>
<evidence type="ECO:0000256" key="6">
    <source>
        <dbReference type="PIRNR" id="PIRNR028763"/>
    </source>
</evidence>
<protein>
    <recommendedName>
        <fullName evidence="6">DNA-directed RNA polymerase III subunit RPC6</fullName>
        <shortName evidence="6">RNA polymerase III subunit C6</shortName>
    </recommendedName>
</protein>
<dbReference type="InterPro" id="IPR007832">
    <property type="entry name" value="RNA_pol_Rpc34"/>
</dbReference>
<dbReference type="PANTHER" id="PTHR12780">
    <property type="entry name" value="RNA POLYMERASE III DNA DIRECTED , 39KD SUBUNIT-RELATED"/>
    <property type="match status" value="1"/>
</dbReference>
<dbReference type="Proteomes" id="UP000274822">
    <property type="component" value="Unassembled WGS sequence"/>
</dbReference>
<dbReference type="Gene3D" id="1.10.10.10">
    <property type="entry name" value="Winged helix-like DNA-binding domain superfamily/Winged helix DNA-binding domain"/>
    <property type="match status" value="2"/>
</dbReference>
<dbReference type="GO" id="GO:0006383">
    <property type="term" value="P:transcription by RNA polymerase III"/>
    <property type="evidence" value="ECO:0007669"/>
    <property type="project" value="UniProtKB-UniRule"/>
</dbReference>
<feature type="region of interest" description="Disordered" evidence="7">
    <location>
        <begin position="1"/>
        <end position="29"/>
    </location>
</feature>
<dbReference type="Pfam" id="PF05158">
    <property type="entry name" value="RNA_pol_Rpc34"/>
    <property type="match status" value="1"/>
</dbReference>